<sequence length="167" mass="19305">MFIKNELSELRIVKLVMKAIKKLFERKVIFDEIDDSEDEEINNERMNNIFGQKKSSSQNRDNQIFPVDYSFSSIVERTATSINDREKYLNSILSKTPNNLESVRLDYSDGTFYSLSNTSLENLVSSENTCTFSKDDMLCHSTHIDPANTSRNKALPFTYSNYSKKLI</sequence>
<protein>
    <submittedName>
        <fullName evidence="2">Uncharacterized protein</fullName>
    </submittedName>
</protein>
<dbReference type="Proteomes" id="UP000095286">
    <property type="component" value="Unplaced"/>
</dbReference>
<proteinExistence type="predicted"/>
<evidence type="ECO:0000313" key="2">
    <source>
        <dbReference type="WBParaSite" id="RSKR_0001134650.1"/>
    </source>
</evidence>
<dbReference type="WBParaSite" id="RSKR_0001134650.1">
    <property type="protein sequence ID" value="RSKR_0001134650.1"/>
    <property type="gene ID" value="RSKR_0001134650"/>
</dbReference>
<reference evidence="2" key="1">
    <citation type="submission" date="2016-11" db="UniProtKB">
        <authorList>
            <consortium name="WormBaseParasite"/>
        </authorList>
    </citation>
    <scope>IDENTIFICATION</scope>
    <source>
        <strain evidence="2">KR3021</strain>
    </source>
</reference>
<evidence type="ECO:0000313" key="1">
    <source>
        <dbReference type="Proteomes" id="UP000095286"/>
    </source>
</evidence>
<accession>A0AC35UHA8</accession>
<name>A0AC35UHA8_9BILA</name>
<organism evidence="1 2">
    <name type="scientific">Rhabditophanes sp. KR3021</name>
    <dbReference type="NCBI Taxonomy" id="114890"/>
    <lineage>
        <taxon>Eukaryota</taxon>
        <taxon>Metazoa</taxon>
        <taxon>Ecdysozoa</taxon>
        <taxon>Nematoda</taxon>
        <taxon>Chromadorea</taxon>
        <taxon>Rhabditida</taxon>
        <taxon>Tylenchina</taxon>
        <taxon>Panagrolaimomorpha</taxon>
        <taxon>Strongyloidoidea</taxon>
        <taxon>Alloionematidae</taxon>
        <taxon>Rhabditophanes</taxon>
    </lineage>
</organism>